<evidence type="ECO:0000313" key="4">
    <source>
        <dbReference type="Proteomes" id="UP000186857"/>
    </source>
</evidence>
<feature type="compositionally biased region" description="Basic and acidic residues" evidence="1">
    <location>
        <begin position="1"/>
        <end position="12"/>
    </location>
</feature>
<accession>A0A1Q8V969</accession>
<evidence type="ECO:0000259" key="2">
    <source>
        <dbReference type="Pfam" id="PF13601"/>
    </source>
</evidence>
<evidence type="ECO:0000313" key="3">
    <source>
        <dbReference type="EMBL" id="OLO44609.1"/>
    </source>
</evidence>
<reference evidence="3 4" key="1">
    <citation type="submission" date="2016-12" db="EMBL/GenBank/DDBJ databases">
        <title>Genomic Comparison of strains in the 'Actinomyces naeslundii' Group.</title>
        <authorList>
            <person name="Mughal S.R."/>
            <person name="Do T."/>
            <person name="Gilbert S.C."/>
            <person name="Witherden E.A."/>
            <person name="Didelot X."/>
            <person name="Beighton D."/>
        </authorList>
    </citation>
    <scope>NUCLEOTIDE SEQUENCE [LARGE SCALE GENOMIC DNA]</scope>
    <source>
        <strain evidence="3 4">CCUG 33920</strain>
    </source>
</reference>
<comment type="caution">
    <text evidence="3">The sequence shown here is derived from an EMBL/GenBank/DDBJ whole genome shotgun (WGS) entry which is preliminary data.</text>
</comment>
<dbReference type="EMBL" id="MSKJ01000013">
    <property type="protein sequence ID" value="OLO44609.1"/>
    <property type="molecule type" value="Genomic_DNA"/>
</dbReference>
<sequence>MQTLVRRKEPRGNRCPTRSSLRRKIKRAGYQNKTCSGRSPATYLALTSEGRVAFERYVRNLRALLDG</sequence>
<protein>
    <recommendedName>
        <fullName evidence="2">Winged helix DNA-binding domain-containing protein</fullName>
    </recommendedName>
</protein>
<feature type="domain" description="Winged helix DNA-binding" evidence="2">
    <location>
        <begin position="23"/>
        <end position="64"/>
    </location>
</feature>
<proteinExistence type="predicted"/>
<name>A0A1Q8V969_9ACTO</name>
<dbReference type="AlphaFoldDB" id="A0A1Q8V969"/>
<evidence type="ECO:0000256" key="1">
    <source>
        <dbReference type="SAM" id="MobiDB-lite"/>
    </source>
</evidence>
<gene>
    <name evidence="3" type="ORF">BKH29_06065</name>
</gene>
<organism evidence="3 4">
    <name type="scientific">Actinomyces oris</name>
    <dbReference type="NCBI Taxonomy" id="544580"/>
    <lineage>
        <taxon>Bacteria</taxon>
        <taxon>Bacillati</taxon>
        <taxon>Actinomycetota</taxon>
        <taxon>Actinomycetes</taxon>
        <taxon>Actinomycetales</taxon>
        <taxon>Actinomycetaceae</taxon>
        <taxon>Actinomyces</taxon>
    </lineage>
</organism>
<dbReference type="InterPro" id="IPR027395">
    <property type="entry name" value="WH_DNA-bd_dom"/>
</dbReference>
<dbReference type="Pfam" id="PF13601">
    <property type="entry name" value="HTH_34"/>
    <property type="match status" value="1"/>
</dbReference>
<dbReference type="Proteomes" id="UP000186857">
    <property type="component" value="Unassembled WGS sequence"/>
</dbReference>
<feature type="region of interest" description="Disordered" evidence="1">
    <location>
        <begin position="1"/>
        <end position="22"/>
    </location>
</feature>